<feature type="domain" description="NmrA-like" evidence="1">
    <location>
        <begin position="2"/>
        <end position="255"/>
    </location>
</feature>
<dbReference type="PANTHER" id="PTHR43162">
    <property type="match status" value="1"/>
</dbReference>
<dbReference type="Gene3D" id="3.40.50.720">
    <property type="entry name" value="NAD(P)-binding Rossmann-like Domain"/>
    <property type="match status" value="1"/>
</dbReference>
<evidence type="ECO:0000313" key="3">
    <source>
        <dbReference type="Proteomes" id="UP000190675"/>
    </source>
</evidence>
<dbReference type="EMBL" id="LT670818">
    <property type="protein sequence ID" value="SHG62323.1"/>
    <property type="molecule type" value="Genomic_DNA"/>
</dbReference>
<accession>A0A1M5LD62</accession>
<dbReference type="SUPFAM" id="SSF51735">
    <property type="entry name" value="NAD(P)-binding Rossmann-fold domains"/>
    <property type="match status" value="1"/>
</dbReference>
<dbReference type="InterPro" id="IPR036291">
    <property type="entry name" value="NAD(P)-bd_dom_sf"/>
</dbReference>
<evidence type="ECO:0000259" key="1">
    <source>
        <dbReference type="Pfam" id="PF05368"/>
    </source>
</evidence>
<dbReference type="AlphaFoldDB" id="A0A1M5LD62"/>
<dbReference type="OrthoDB" id="109735at2"/>
<proteinExistence type="predicted"/>
<dbReference type="InterPro" id="IPR051604">
    <property type="entry name" value="Ergot_Alk_Oxidoreductase"/>
</dbReference>
<evidence type="ECO:0000313" key="2">
    <source>
        <dbReference type="EMBL" id="SHG62323.1"/>
    </source>
</evidence>
<organism evidence="2 3">
    <name type="scientific">Bradyrhizobium erythrophlei</name>
    <dbReference type="NCBI Taxonomy" id="1437360"/>
    <lineage>
        <taxon>Bacteria</taxon>
        <taxon>Pseudomonadati</taxon>
        <taxon>Pseudomonadota</taxon>
        <taxon>Alphaproteobacteria</taxon>
        <taxon>Hyphomicrobiales</taxon>
        <taxon>Nitrobacteraceae</taxon>
        <taxon>Bradyrhizobium</taxon>
    </lineage>
</organism>
<dbReference type="Pfam" id="PF05368">
    <property type="entry name" value="NmrA"/>
    <property type="match status" value="1"/>
</dbReference>
<protein>
    <submittedName>
        <fullName evidence="2">Uncharacterized conserved protein YbjT, contains NAD(P)-binding and DUF2867 domains</fullName>
    </submittedName>
</protein>
<reference evidence="2 3" key="1">
    <citation type="submission" date="2016-11" db="EMBL/GenBank/DDBJ databases">
        <authorList>
            <person name="Jaros S."/>
            <person name="Januszkiewicz K."/>
            <person name="Wedrychowicz H."/>
        </authorList>
    </citation>
    <scope>NUCLEOTIDE SEQUENCE [LARGE SCALE GENOMIC DNA]</scope>
    <source>
        <strain evidence="2 3">GAS242</strain>
    </source>
</reference>
<name>A0A1M5LD62_9BRAD</name>
<sequence>MILVTGAGGKTGKAVVKALGARGAPVRAFVRSLAHGADLNTMGASEIVAGEMDDPDALLRAVRGAEAIYHICANVSPHEIAFAKALITAATNAGVPRLVYHSVLHPQIEAMPHHWNKLRVEEMLLSSGLDITILQPTAYMQNSLAEWDRMVVRGIYRVPYPVETRLSLVDLDDVAEAAAIVLTNRGHSSATYELAGTPPLSQIEIAETFGRALNKAVRAEAEGVETWDKRARCMGIADYQRETLIKMFRAYARNGLRGNPNVLGWLLGRPPTSLAAFASRTASTQA</sequence>
<dbReference type="Gene3D" id="3.90.25.10">
    <property type="entry name" value="UDP-galactose 4-epimerase, domain 1"/>
    <property type="match status" value="1"/>
</dbReference>
<dbReference type="InterPro" id="IPR008030">
    <property type="entry name" value="NmrA-like"/>
</dbReference>
<dbReference type="RefSeq" id="WP_079566933.1">
    <property type="nucleotide sequence ID" value="NZ_LT670818.1"/>
</dbReference>
<gene>
    <name evidence="2" type="ORF">SAMN05444169_3376</name>
</gene>
<dbReference type="Proteomes" id="UP000190675">
    <property type="component" value="Chromosome I"/>
</dbReference>
<dbReference type="PANTHER" id="PTHR43162:SF1">
    <property type="entry name" value="PRESTALK A DIFFERENTIATION PROTEIN A"/>
    <property type="match status" value="1"/>
</dbReference>